<keyword evidence="3" id="KW-0472">Membrane</keyword>
<keyword evidence="3" id="KW-0812">Transmembrane</keyword>
<evidence type="ECO:0000256" key="1">
    <source>
        <dbReference type="SAM" id="Coils"/>
    </source>
</evidence>
<dbReference type="EMBL" id="CAJVPK010001762">
    <property type="protein sequence ID" value="CAG8597744.1"/>
    <property type="molecule type" value="Genomic_DNA"/>
</dbReference>
<comment type="caution">
    <text evidence="4">The sequence shown here is derived from an EMBL/GenBank/DDBJ whole genome shotgun (WGS) entry which is preliminary data.</text>
</comment>
<dbReference type="OrthoDB" id="2449372at2759"/>
<dbReference type="SUPFAM" id="SSF46565">
    <property type="entry name" value="Chaperone J-domain"/>
    <property type="match status" value="1"/>
</dbReference>
<feature type="transmembrane region" description="Helical" evidence="3">
    <location>
        <begin position="213"/>
        <end position="231"/>
    </location>
</feature>
<keyword evidence="3" id="KW-1133">Transmembrane helix</keyword>
<proteinExistence type="predicted"/>
<evidence type="ECO:0000256" key="2">
    <source>
        <dbReference type="SAM" id="MobiDB-lite"/>
    </source>
</evidence>
<accession>A0A9N9CBS2</accession>
<keyword evidence="5" id="KW-1185">Reference proteome</keyword>
<evidence type="ECO:0000313" key="4">
    <source>
        <dbReference type="EMBL" id="CAG8597744.1"/>
    </source>
</evidence>
<reference evidence="4" key="1">
    <citation type="submission" date="2021-06" db="EMBL/GenBank/DDBJ databases">
        <authorList>
            <person name="Kallberg Y."/>
            <person name="Tangrot J."/>
            <person name="Rosling A."/>
        </authorList>
    </citation>
    <scope>NUCLEOTIDE SEQUENCE</scope>
    <source>
        <strain evidence="4">AZ414A</strain>
    </source>
</reference>
<keyword evidence="1" id="KW-0175">Coiled coil</keyword>
<feature type="coiled-coil region" evidence="1">
    <location>
        <begin position="459"/>
        <end position="548"/>
    </location>
</feature>
<sequence length="719" mass="83024">IEVPVPRLDASGLFYDRIARYRIVTIRVLEDEDGKQKQIIETTPKKDLICPDNSRFQRRIYDPNTGEQIVVVGSKRIKSGQESQSQQKNNQESQQTDENKASGGSSKEESKIGRLKLDFTLSSGVKGKQDCLVHSSAKVNINELGTLIYPVEIFTDNERTELSEVLNDSLLINFLSSGKIGKESLNSYHSVSLSDSSASSSNNTQQTDKGKNTLIVFGVVFVLLVAGLAIAKSRFKQASEKEKPTIIQLDENQYKHFLIAFGNIVRELNSIAFKVKELENGMKLIEDNYVSYNNGSYSYKHIYCSNSCPFYNWHEGQFIEIDNDVTRYRNSGYYFGSTCEVRGSCHHGCGHSHTEYEDLKTKYSALERERNDLRTDRDNWRKKHDELKDKLNDEKIKSANEMANEKLSRQNTESTLRNEKKLVEEKLENFKTEKVGFLKQIEDGRQELSLVRVKKDEQLKLIEDKLIQKDDKLKELEKAMEALRVDKEKVISQKDNSLKDTDGELRRKEQEIRVLQNENFRAQEKLLIEKLNSEKDNLEVFASELKINLEEVHNLTKNYQRLLFARKERNRKIVEESEGKIAKSKQVLLSSEVSIESIRKISRECERLAGLKRKQANEMMQEINKAYDILSDVEKKRRYDSGLTDFPADDFNFQYDPKEEVRRQEEELRRREVNIADLELEVLKLEMKSLDRSSTLSEIGAAFCFTLPRVHAEDLDPAL</sequence>
<dbReference type="Proteomes" id="UP000789706">
    <property type="component" value="Unassembled WGS sequence"/>
</dbReference>
<dbReference type="Gene3D" id="1.10.287.110">
    <property type="entry name" value="DnaJ domain"/>
    <property type="match status" value="1"/>
</dbReference>
<evidence type="ECO:0000256" key="3">
    <source>
        <dbReference type="SAM" id="Phobius"/>
    </source>
</evidence>
<feature type="non-terminal residue" evidence="4">
    <location>
        <position position="719"/>
    </location>
</feature>
<dbReference type="InterPro" id="IPR036869">
    <property type="entry name" value="J_dom_sf"/>
</dbReference>
<feature type="coiled-coil region" evidence="1">
    <location>
        <begin position="356"/>
        <end position="433"/>
    </location>
</feature>
<feature type="compositionally biased region" description="Low complexity" evidence="2">
    <location>
        <begin position="80"/>
        <end position="94"/>
    </location>
</feature>
<protein>
    <submittedName>
        <fullName evidence="4">8137_t:CDS:1</fullName>
    </submittedName>
</protein>
<feature type="coiled-coil region" evidence="1">
    <location>
        <begin position="661"/>
        <end position="688"/>
    </location>
</feature>
<organism evidence="4 5">
    <name type="scientific">Diversispora eburnea</name>
    <dbReference type="NCBI Taxonomy" id="1213867"/>
    <lineage>
        <taxon>Eukaryota</taxon>
        <taxon>Fungi</taxon>
        <taxon>Fungi incertae sedis</taxon>
        <taxon>Mucoromycota</taxon>
        <taxon>Glomeromycotina</taxon>
        <taxon>Glomeromycetes</taxon>
        <taxon>Diversisporales</taxon>
        <taxon>Diversisporaceae</taxon>
        <taxon>Diversispora</taxon>
    </lineage>
</organism>
<gene>
    <name evidence="4" type="ORF">DEBURN_LOCUS9370</name>
</gene>
<evidence type="ECO:0000313" key="5">
    <source>
        <dbReference type="Proteomes" id="UP000789706"/>
    </source>
</evidence>
<dbReference type="AlphaFoldDB" id="A0A9N9CBS2"/>
<feature type="region of interest" description="Disordered" evidence="2">
    <location>
        <begin position="77"/>
        <end position="110"/>
    </location>
</feature>
<name>A0A9N9CBS2_9GLOM</name>